<name>A0A1V3ILP6_9PAST</name>
<dbReference type="Proteomes" id="UP000189433">
    <property type="component" value="Unassembled WGS sequence"/>
</dbReference>
<dbReference type="EMBL" id="MLHJ01000048">
    <property type="protein sequence ID" value="OOF42904.1"/>
    <property type="molecule type" value="Genomic_DNA"/>
</dbReference>
<dbReference type="OrthoDB" id="9768769at2"/>
<evidence type="ECO:0000313" key="2">
    <source>
        <dbReference type="Proteomes" id="UP000189433"/>
    </source>
</evidence>
<keyword evidence="2" id="KW-1185">Reference proteome</keyword>
<accession>A0A1V3ILP6</accession>
<sequence>MSEHTISLAFSVWHHYLKMLAEKHYLTLPNFPHQLKIKDISPFLSQAEEIVLGKKPGAKLSQETLYSLFENILQDTTKKQFFYDFQSLTPNSIFPKNTEKLTALSTLWNNFTC</sequence>
<proteinExistence type="predicted"/>
<evidence type="ECO:0000313" key="1">
    <source>
        <dbReference type="EMBL" id="OOF42904.1"/>
    </source>
</evidence>
<dbReference type="AlphaFoldDB" id="A0A1V3ILP6"/>
<dbReference type="RefSeq" id="WP_077416294.1">
    <property type="nucleotide sequence ID" value="NZ_MLHJ01000048.1"/>
</dbReference>
<comment type="caution">
    <text evidence="1">The sequence shown here is derived from an EMBL/GenBank/DDBJ whole genome shotgun (WGS) entry which is preliminary data.</text>
</comment>
<organism evidence="1 2">
    <name type="scientific">Rodentibacter rarus</name>
    <dbReference type="NCBI Taxonomy" id="1908260"/>
    <lineage>
        <taxon>Bacteria</taxon>
        <taxon>Pseudomonadati</taxon>
        <taxon>Pseudomonadota</taxon>
        <taxon>Gammaproteobacteria</taxon>
        <taxon>Pasteurellales</taxon>
        <taxon>Pasteurellaceae</taxon>
        <taxon>Rodentibacter</taxon>
    </lineage>
</organism>
<reference evidence="1 2" key="1">
    <citation type="submission" date="2016-10" db="EMBL/GenBank/DDBJ databases">
        <title>Rodentibacter gen. nov. and new species.</title>
        <authorList>
            <person name="Christensen H."/>
        </authorList>
    </citation>
    <scope>NUCLEOTIDE SEQUENCE [LARGE SCALE GENOMIC DNA]</scope>
    <source>
        <strain evidence="1 2">CCUG17206</strain>
    </source>
</reference>
<gene>
    <name evidence="1" type="ORF">BKK50_05890</name>
</gene>
<protein>
    <submittedName>
        <fullName evidence="1">Uncharacterized protein</fullName>
    </submittedName>
</protein>